<gene>
    <name evidence="2" type="ORF">OU419_04335</name>
</gene>
<feature type="compositionally biased region" description="Basic residues" evidence="1">
    <location>
        <begin position="16"/>
        <end position="26"/>
    </location>
</feature>
<dbReference type="EMBL" id="CP113432">
    <property type="protein sequence ID" value="WAI50504.1"/>
    <property type="molecule type" value="Genomic_DNA"/>
</dbReference>
<protein>
    <submittedName>
        <fullName evidence="2">Uncharacterized protein</fullName>
    </submittedName>
</protein>
<accession>A0ABY7A0D9</accession>
<sequence>MGETPQTSCMPETMKVPKHGRSRRLKTNIQPRKTETTVNPSNNLPITAQLFASPTEDRQSASSSVSKSNFPHGKKLHSTTQGKLDQDEQNQEIRLIENGTDTIISGTIVREIHHNKSTEKAKTAVLEPSEK</sequence>
<feature type="compositionally biased region" description="Polar residues" evidence="1">
    <location>
        <begin position="60"/>
        <end position="69"/>
    </location>
</feature>
<feature type="compositionally biased region" description="Polar residues" evidence="1">
    <location>
        <begin position="1"/>
        <end position="10"/>
    </location>
</feature>
<evidence type="ECO:0000313" key="3">
    <source>
        <dbReference type="Proteomes" id="UP001163624"/>
    </source>
</evidence>
<reference evidence="2" key="1">
    <citation type="submission" date="2022-11" db="EMBL/GenBank/DDBJ databases">
        <title>Pseudomonas triclosanedens sp. nov., a triclosan degrader isolated from activated sludge.</title>
        <authorList>
            <person name="Yin Y."/>
            <person name="Lu Z."/>
        </authorList>
    </citation>
    <scope>NUCLEOTIDE SEQUENCE</scope>
    <source>
        <strain evidence="2">ZM23</strain>
    </source>
</reference>
<organism evidence="2 3">
    <name type="scientific">Pseudomonas triclosanedens</name>
    <dbReference type="NCBI Taxonomy" id="2961893"/>
    <lineage>
        <taxon>Bacteria</taxon>
        <taxon>Pseudomonadati</taxon>
        <taxon>Pseudomonadota</taxon>
        <taxon>Gammaproteobacteria</taxon>
        <taxon>Pseudomonadales</taxon>
        <taxon>Pseudomonadaceae</taxon>
        <taxon>Pseudomonas</taxon>
    </lineage>
</organism>
<evidence type="ECO:0000256" key="1">
    <source>
        <dbReference type="SAM" id="MobiDB-lite"/>
    </source>
</evidence>
<dbReference type="Proteomes" id="UP001163624">
    <property type="component" value="Chromosome"/>
</dbReference>
<name>A0ABY7A0D9_9PSED</name>
<feature type="region of interest" description="Disordered" evidence="1">
    <location>
        <begin position="1"/>
        <end position="99"/>
    </location>
</feature>
<proteinExistence type="predicted"/>
<keyword evidence="3" id="KW-1185">Reference proteome</keyword>
<evidence type="ECO:0000313" key="2">
    <source>
        <dbReference type="EMBL" id="WAI50504.1"/>
    </source>
</evidence>
<dbReference type="RefSeq" id="WP_254471211.1">
    <property type="nucleotide sequence ID" value="NZ_CP113432.1"/>
</dbReference>
<feature type="compositionally biased region" description="Polar residues" evidence="1">
    <location>
        <begin position="27"/>
        <end position="52"/>
    </location>
</feature>